<evidence type="ECO:0000313" key="2">
    <source>
        <dbReference type="EMBL" id="RSZ57110.1"/>
    </source>
</evidence>
<evidence type="ECO:0000313" key="3">
    <source>
        <dbReference type="Proteomes" id="UP000278085"/>
    </source>
</evidence>
<dbReference type="AlphaFoldDB" id="A0A430HHX6"/>
<gene>
    <name evidence="2" type="ORF">EJB06_20500</name>
</gene>
<name>A0A430HHX6_9BURK</name>
<keyword evidence="2" id="KW-0808">Transferase</keyword>
<reference evidence="2 3" key="1">
    <citation type="submission" date="2018-12" db="EMBL/GenBank/DDBJ databases">
        <authorList>
            <person name="Yang E."/>
        </authorList>
    </citation>
    <scope>NUCLEOTIDE SEQUENCE [LARGE SCALE GENOMIC DNA]</scope>
    <source>
        <strain evidence="2 3">SOD</strain>
    </source>
</reference>
<protein>
    <submittedName>
        <fullName evidence="2">N-acetyltransferase</fullName>
    </submittedName>
</protein>
<dbReference type="GO" id="GO:0016747">
    <property type="term" value="F:acyltransferase activity, transferring groups other than amino-acyl groups"/>
    <property type="evidence" value="ECO:0007669"/>
    <property type="project" value="InterPro"/>
</dbReference>
<dbReference type="InterPro" id="IPR016181">
    <property type="entry name" value="Acyl_CoA_acyltransferase"/>
</dbReference>
<dbReference type="InterPro" id="IPR000182">
    <property type="entry name" value="GNAT_dom"/>
</dbReference>
<dbReference type="SUPFAM" id="SSF55729">
    <property type="entry name" value="Acyl-CoA N-acyltransferases (Nat)"/>
    <property type="match status" value="1"/>
</dbReference>
<dbReference type="EMBL" id="RXLQ01000011">
    <property type="protein sequence ID" value="RSZ57110.1"/>
    <property type="molecule type" value="Genomic_DNA"/>
</dbReference>
<dbReference type="RefSeq" id="WP_126075879.1">
    <property type="nucleotide sequence ID" value="NZ_CP051166.1"/>
</dbReference>
<dbReference type="PANTHER" id="PTHR43792:SF13">
    <property type="entry name" value="ACETYLTRANSFERASE"/>
    <property type="match status" value="1"/>
</dbReference>
<evidence type="ECO:0000259" key="1">
    <source>
        <dbReference type="PROSITE" id="PS51186"/>
    </source>
</evidence>
<dbReference type="Gene3D" id="3.40.630.30">
    <property type="match status" value="1"/>
</dbReference>
<organism evidence="2 3">
    <name type="scientific">Massilia atriviolacea</name>
    <dbReference type="NCBI Taxonomy" id="2495579"/>
    <lineage>
        <taxon>Bacteria</taxon>
        <taxon>Pseudomonadati</taxon>
        <taxon>Pseudomonadota</taxon>
        <taxon>Betaproteobacteria</taxon>
        <taxon>Burkholderiales</taxon>
        <taxon>Oxalobacteraceae</taxon>
        <taxon>Telluria group</taxon>
        <taxon>Massilia</taxon>
    </lineage>
</organism>
<dbReference type="InterPro" id="IPR051531">
    <property type="entry name" value="N-acetyltransferase"/>
</dbReference>
<sequence length="163" mass="17205">MTIILQLLGLADLRTLAAARTPRHYVGHAAPGALPPAFVAQRALAHLEAGKSPGWCATFVMLRVSDQMVVGACGFKDEPQDGQVEIGYGVASGWHGQGIATDAVRELARIAFASGAVERVLAQIAPDNIASLRVVGKLGFEAGARVRDADGEELLQWVLRKPA</sequence>
<dbReference type="Pfam" id="PF13302">
    <property type="entry name" value="Acetyltransf_3"/>
    <property type="match status" value="1"/>
</dbReference>
<keyword evidence="3" id="KW-1185">Reference proteome</keyword>
<proteinExistence type="predicted"/>
<dbReference type="PANTHER" id="PTHR43792">
    <property type="entry name" value="GNAT FAMILY, PUTATIVE (AFU_ORTHOLOGUE AFUA_3G00765)-RELATED-RELATED"/>
    <property type="match status" value="1"/>
</dbReference>
<comment type="caution">
    <text evidence="2">The sequence shown here is derived from an EMBL/GenBank/DDBJ whole genome shotgun (WGS) entry which is preliminary data.</text>
</comment>
<dbReference type="Proteomes" id="UP000278085">
    <property type="component" value="Unassembled WGS sequence"/>
</dbReference>
<dbReference type="OrthoDB" id="9801656at2"/>
<accession>A0A430HHX6</accession>
<feature type="domain" description="N-acetyltransferase" evidence="1">
    <location>
        <begin position="11"/>
        <end position="163"/>
    </location>
</feature>
<dbReference type="PROSITE" id="PS51186">
    <property type="entry name" value="GNAT"/>
    <property type="match status" value="1"/>
</dbReference>